<gene>
    <name evidence="2" type="ORF">N4261_09835</name>
</gene>
<feature type="region of interest" description="Disordered" evidence="1">
    <location>
        <begin position="260"/>
        <end position="290"/>
    </location>
</feature>
<evidence type="ECO:0000256" key="1">
    <source>
        <dbReference type="SAM" id="MobiDB-lite"/>
    </source>
</evidence>
<dbReference type="RefSeq" id="WP_261759971.1">
    <property type="nucleotide sequence ID" value="NZ_CP104562.2"/>
</dbReference>
<evidence type="ECO:0008006" key="4">
    <source>
        <dbReference type="Google" id="ProtNLM"/>
    </source>
</evidence>
<proteinExistence type="predicted"/>
<accession>A0ABY6B740</accession>
<protein>
    <recommendedName>
        <fullName evidence="4">ABC transporter permease</fullName>
    </recommendedName>
</protein>
<reference evidence="2" key="1">
    <citation type="submission" date="2022-10" db="EMBL/GenBank/DDBJ databases">
        <title>Characterization and whole genome sequencing of a new Roseateles species, isolated from fresh water.</title>
        <authorList>
            <person name="Guliayeva D.Y."/>
            <person name="Akhremchuk A.E."/>
            <person name="Sikolenko M.A."/>
            <person name="Valentovich L.N."/>
            <person name="Sidarenka A.V."/>
        </authorList>
    </citation>
    <scope>NUCLEOTIDE SEQUENCE</scope>
    <source>
        <strain evidence="2">BIM B-1768</strain>
    </source>
</reference>
<dbReference type="EMBL" id="CP104562">
    <property type="protein sequence ID" value="UXH80153.1"/>
    <property type="molecule type" value="Genomic_DNA"/>
</dbReference>
<sequence>MPLLHRPSSDVRVRALALALAPARPHRQPSRTSAGRVLRALTLSIAGLAVAGAGVAQSNACGSLQNNYGPHDYRDWKDLPQIDPVTNEMSPLQLVEGAHFIDSCEALVRCKRGAIGADLDYTLRAFPNHHRALVSMMNYGELTKRAKPPDARYTVDCYFQRALLWRPKDTIARLIYVTYLNNNKRQADAKRQLEEASRQVGDSAFTIYNVGMVALDLNEIDMAVDAARRSYGAGMRHPALKQRLQAINRWPSDLVLPDDAASAPAAGASAAEPSPAASAPVPAASSAQVG</sequence>
<dbReference type="Gene3D" id="1.25.40.10">
    <property type="entry name" value="Tetratricopeptide repeat domain"/>
    <property type="match status" value="1"/>
</dbReference>
<name>A0ABY6B740_9BURK</name>
<dbReference type="SUPFAM" id="SSF48452">
    <property type="entry name" value="TPR-like"/>
    <property type="match status" value="1"/>
</dbReference>
<organism evidence="2 3">
    <name type="scientific">Roseateles amylovorans</name>
    <dbReference type="NCBI Taxonomy" id="2978473"/>
    <lineage>
        <taxon>Bacteria</taxon>
        <taxon>Pseudomonadati</taxon>
        <taxon>Pseudomonadota</taxon>
        <taxon>Betaproteobacteria</taxon>
        <taxon>Burkholderiales</taxon>
        <taxon>Sphaerotilaceae</taxon>
        <taxon>Roseateles</taxon>
    </lineage>
</organism>
<keyword evidence="3" id="KW-1185">Reference proteome</keyword>
<dbReference type="Proteomes" id="UP001064933">
    <property type="component" value="Chromosome"/>
</dbReference>
<evidence type="ECO:0000313" key="3">
    <source>
        <dbReference type="Proteomes" id="UP001064933"/>
    </source>
</evidence>
<dbReference type="InterPro" id="IPR011990">
    <property type="entry name" value="TPR-like_helical_dom_sf"/>
</dbReference>
<evidence type="ECO:0000313" key="2">
    <source>
        <dbReference type="EMBL" id="UXH80153.1"/>
    </source>
</evidence>